<protein>
    <submittedName>
        <fullName evidence="2">Uncharacterized protein</fullName>
    </submittedName>
</protein>
<evidence type="ECO:0000313" key="2">
    <source>
        <dbReference type="EMBL" id="RKQ14163.1"/>
    </source>
</evidence>
<dbReference type="EMBL" id="RBZO01000023">
    <property type="protein sequence ID" value="RKQ14163.1"/>
    <property type="molecule type" value="Genomic_DNA"/>
</dbReference>
<feature type="compositionally biased region" description="Acidic residues" evidence="1">
    <location>
        <begin position="154"/>
        <end position="163"/>
    </location>
</feature>
<organism evidence="2 3">
    <name type="scientific">Oceanobacillus bengalensis</name>
    <dbReference type="NCBI Taxonomy" id="1435466"/>
    <lineage>
        <taxon>Bacteria</taxon>
        <taxon>Bacillati</taxon>
        <taxon>Bacillota</taxon>
        <taxon>Bacilli</taxon>
        <taxon>Bacillales</taxon>
        <taxon>Bacillaceae</taxon>
        <taxon>Oceanobacillus</taxon>
    </lineage>
</organism>
<evidence type="ECO:0000313" key="3">
    <source>
        <dbReference type="Proteomes" id="UP000281813"/>
    </source>
</evidence>
<sequence length="163" mass="19026">MKKHKAVAYFATEEHQPASIFYDGIIDYCEWEKEQTDGYEEVELVAIFHDLNKKDDCDDLPAWEQFITFLVVNKDVTRVLLPVTRWGGIKFDGADCLKDLSEFMDIPPVRDWFIHDPIEDYDNFYEDDAYENEELNEEPNEEPSVTTSSTGEPIDIDDNDLPF</sequence>
<evidence type="ECO:0000256" key="1">
    <source>
        <dbReference type="SAM" id="MobiDB-lite"/>
    </source>
</evidence>
<feature type="compositionally biased region" description="Acidic residues" evidence="1">
    <location>
        <begin position="126"/>
        <end position="141"/>
    </location>
</feature>
<dbReference type="RefSeq" id="WP_121132892.1">
    <property type="nucleotide sequence ID" value="NZ_JBHUFK010000064.1"/>
</dbReference>
<gene>
    <name evidence="2" type="ORF">D8M05_14130</name>
</gene>
<proteinExistence type="predicted"/>
<keyword evidence="3" id="KW-1185">Reference proteome</keyword>
<comment type="caution">
    <text evidence="2">The sequence shown here is derived from an EMBL/GenBank/DDBJ whole genome shotgun (WGS) entry which is preliminary data.</text>
</comment>
<accession>A0A494YVJ9</accession>
<feature type="region of interest" description="Disordered" evidence="1">
    <location>
        <begin position="126"/>
        <end position="163"/>
    </location>
</feature>
<name>A0A494YVJ9_9BACI</name>
<dbReference type="Proteomes" id="UP000281813">
    <property type="component" value="Unassembled WGS sequence"/>
</dbReference>
<dbReference type="OrthoDB" id="9826765at2"/>
<dbReference type="AlphaFoldDB" id="A0A494YVJ9"/>
<reference evidence="2 3" key="1">
    <citation type="journal article" date="2015" name="Antonie Van Leeuwenhoek">
        <title>Oceanobacillus bengalensis sp. nov., a bacterium isolated from seawater of the Bay of Bengal.</title>
        <authorList>
            <person name="Yongchang O."/>
            <person name="Xiang W."/>
            <person name="Wang G."/>
        </authorList>
    </citation>
    <scope>NUCLEOTIDE SEQUENCE [LARGE SCALE GENOMIC DNA]</scope>
    <source>
        <strain evidence="2 3">MCCC 1K00260</strain>
    </source>
</reference>